<dbReference type="PANTHER" id="PTHR13231">
    <property type="entry name" value="MITOCHONDRIAL RIBOSOMAL PROTEIN S31"/>
    <property type="match status" value="1"/>
</dbReference>
<dbReference type="InterPro" id="IPR026299">
    <property type="entry name" value="MRP-S31"/>
</dbReference>
<comment type="subcellular location">
    <subcellularLocation>
        <location evidence="1">Mitochondrion</location>
    </subcellularLocation>
</comment>
<evidence type="ECO:0000256" key="3">
    <source>
        <dbReference type="ARBA" id="ARBA00022946"/>
    </source>
</evidence>
<dbReference type="AlphaFoldDB" id="A0A0A9Z6Q4"/>
<reference evidence="11" key="3">
    <citation type="submission" date="2014-09" db="EMBL/GenBank/DDBJ databases">
        <authorList>
            <person name="Magalhaes I.L.F."/>
            <person name="Oliveira U."/>
            <person name="Santos F.R."/>
            <person name="Vidigal T.H.D.A."/>
            <person name="Brescovit A.D."/>
            <person name="Santos A.J."/>
        </authorList>
    </citation>
    <scope>NUCLEOTIDE SEQUENCE</scope>
</reference>
<feature type="region of interest" description="Disordered" evidence="9">
    <location>
        <begin position="149"/>
        <end position="198"/>
    </location>
</feature>
<dbReference type="PANTHER" id="PTHR13231:SF3">
    <property type="entry name" value="SMALL RIBOSOMAL SUBUNIT PROTEIN MS31"/>
    <property type="match status" value="1"/>
</dbReference>
<evidence type="ECO:0000313" key="11">
    <source>
        <dbReference type="EMBL" id="JAG57356.1"/>
    </source>
</evidence>
<dbReference type="GO" id="GO:0003735">
    <property type="term" value="F:structural constituent of ribosome"/>
    <property type="evidence" value="ECO:0007669"/>
    <property type="project" value="InterPro"/>
</dbReference>
<evidence type="ECO:0000256" key="5">
    <source>
        <dbReference type="ARBA" id="ARBA00023128"/>
    </source>
</evidence>
<evidence type="ECO:0000256" key="7">
    <source>
        <dbReference type="ARBA" id="ARBA00035133"/>
    </source>
</evidence>
<evidence type="ECO:0000313" key="10">
    <source>
        <dbReference type="EMBL" id="JAG39043.1"/>
    </source>
</evidence>
<proteinExistence type="inferred from homology"/>
<name>A0A0A9Z6Q4_LYGHE</name>
<protein>
    <recommendedName>
        <fullName evidence="7">Small ribosomal subunit protein mS31</fullName>
    </recommendedName>
    <alternativeName>
        <fullName evidence="8">28S ribosomal protein S31, mitochondrial</fullName>
    </alternativeName>
</protein>
<reference evidence="10" key="2">
    <citation type="submission" date="2014-07" db="EMBL/GenBank/DDBJ databases">
        <authorList>
            <person name="Hull J."/>
        </authorList>
    </citation>
    <scope>NUCLEOTIDE SEQUENCE</scope>
</reference>
<gene>
    <name evidence="10" type="primary">MRPS31</name>
    <name evidence="10" type="ORF">CM83_61952</name>
</gene>
<accession>A0A0A9Z6Q4</accession>
<keyword evidence="3" id="KW-0809">Transit peptide</keyword>
<evidence type="ECO:0000256" key="6">
    <source>
        <dbReference type="ARBA" id="ARBA00023274"/>
    </source>
</evidence>
<organism evidence="10">
    <name type="scientific">Lygus hesperus</name>
    <name type="common">Western plant bug</name>
    <dbReference type="NCBI Taxonomy" id="30085"/>
    <lineage>
        <taxon>Eukaryota</taxon>
        <taxon>Metazoa</taxon>
        <taxon>Ecdysozoa</taxon>
        <taxon>Arthropoda</taxon>
        <taxon>Hexapoda</taxon>
        <taxon>Insecta</taxon>
        <taxon>Pterygota</taxon>
        <taxon>Neoptera</taxon>
        <taxon>Paraneoptera</taxon>
        <taxon>Hemiptera</taxon>
        <taxon>Heteroptera</taxon>
        <taxon>Panheteroptera</taxon>
        <taxon>Cimicomorpha</taxon>
        <taxon>Miridae</taxon>
        <taxon>Mirini</taxon>
        <taxon>Lygus</taxon>
    </lineage>
</organism>
<reference evidence="10" key="1">
    <citation type="journal article" date="2014" name="PLoS ONE">
        <title>Transcriptome-Based Identification of ABC Transporters in the Western Tarnished Plant Bug Lygus hesperus.</title>
        <authorList>
            <person name="Hull J.J."/>
            <person name="Chaney K."/>
            <person name="Geib S.M."/>
            <person name="Fabrick J.A."/>
            <person name="Brent C.S."/>
            <person name="Walsh D."/>
            <person name="Lavine L.C."/>
        </authorList>
    </citation>
    <scope>NUCLEOTIDE SEQUENCE</scope>
</reference>
<dbReference type="Pfam" id="PF15433">
    <property type="entry name" value="MRP-S31"/>
    <property type="match status" value="1"/>
</dbReference>
<feature type="region of interest" description="Disordered" evidence="9">
    <location>
        <begin position="24"/>
        <end position="44"/>
    </location>
</feature>
<evidence type="ECO:0000256" key="9">
    <source>
        <dbReference type="SAM" id="MobiDB-lite"/>
    </source>
</evidence>
<keyword evidence="4 10" id="KW-0689">Ribosomal protein</keyword>
<evidence type="ECO:0000256" key="4">
    <source>
        <dbReference type="ARBA" id="ARBA00022980"/>
    </source>
</evidence>
<keyword evidence="5" id="KW-0496">Mitochondrion</keyword>
<keyword evidence="6" id="KW-0687">Ribonucleoprotein</keyword>
<dbReference type="EMBL" id="GBRD01008465">
    <property type="protein sequence ID" value="JAG57356.1"/>
    <property type="molecule type" value="Transcribed_RNA"/>
</dbReference>
<evidence type="ECO:0000256" key="1">
    <source>
        <dbReference type="ARBA" id="ARBA00004173"/>
    </source>
</evidence>
<evidence type="ECO:0000256" key="2">
    <source>
        <dbReference type="ARBA" id="ARBA00011057"/>
    </source>
</evidence>
<dbReference type="GO" id="GO:0005763">
    <property type="term" value="C:mitochondrial small ribosomal subunit"/>
    <property type="evidence" value="ECO:0007669"/>
    <property type="project" value="InterPro"/>
</dbReference>
<comment type="similarity">
    <text evidence="2">Belongs to the mitochondrion-specific ribosomal protein mS31 family.</text>
</comment>
<evidence type="ECO:0000256" key="8">
    <source>
        <dbReference type="ARBA" id="ARBA00035363"/>
    </source>
</evidence>
<dbReference type="EMBL" id="GBHO01004561">
    <property type="protein sequence ID" value="JAG39043.1"/>
    <property type="molecule type" value="Transcribed_RNA"/>
</dbReference>
<sequence>MLSSINSVARRVRLFESVRGLSISSTKCSGEGSSDGSDDKKGKAKAKLNSLLQTIINDESLVKEETNTSVTAPRPMFREKKAKERSERNLGEKIVTAAAEVAQTIEGDSERNQADLLKKVVERDEQMKKSILKAARNSTLSLLLAELNVDKDQQPSRPSARPAMRESGGSFSRADLMRSKSGYQMPRRKSGEAAQSESVDLYQGRPLGIFNPNTEYTEGPKIPAWDQCTARELKLTFTHPPRNIWEQMIVWTEKGMLWKFPIDNEQGLDHEQEVSFVDHVFLDVHLEDWCPKRGPIRHFMDLVCVGLSRNHWLSAEEKKDHMMWYKEYFLSKQQLIKELGAGEFVESSQQSAVSE</sequence>